<feature type="domain" description="Csa3 N-terminal" evidence="1">
    <location>
        <begin position="36"/>
        <end position="153"/>
    </location>
</feature>
<dbReference type="SUPFAM" id="SSF46785">
    <property type="entry name" value="Winged helix' DNA-binding domain"/>
    <property type="match status" value="1"/>
</dbReference>
<dbReference type="InterPro" id="IPR036390">
    <property type="entry name" value="WH_DNA-bd_sf"/>
</dbReference>
<dbReference type="Gene3D" id="3.40.50.11700">
    <property type="match status" value="1"/>
</dbReference>
<accession>A0A088E6B9</accession>
<dbReference type="Proteomes" id="UP000029084">
    <property type="component" value="Chromosome"/>
</dbReference>
<dbReference type="NCBIfam" id="TIGR01884">
    <property type="entry name" value="cas_HTH"/>
    <property type="match status" value="1"/>
</dbReference>
<proteinExistence type="predicted"/>
<evidence type="ECO:0000313" key="3">
    <source>
        <dbReference type="Proteomes" id="UP000029084"/>
    </source>
</evidence>
<dbReference type="Gene3D" id="1.10.10.10">
    <property type="entry name" value="Winged helix-like DNA-binding domain superfamily/Winged helix DNA-binding domain"/>
    <property type="match status" value="1"/>
</dbReference>
<evidence type="ECO:0000313" key="2">
    <source>
        <dbReference type="EMBL" id="AIM27292.1"/>
    </source>
</evidence>
<dbReference type="InterPro" id="IPR036388">
    <property type="entry name" value="WH-like_DNA-bd_sf"/>
</dbReference>
<sequence>MQWYRMLISYRIERITRSDIGKFTFFTPSQLFPVTCLITPIGFDEKFIVRSFLRHGKSRIQEVLLVKPSAKNEKTEIAISNLMKLLSEASTPLQTLEINHDDFVSSVSRIMSWVKRSTHSDYLLNLSSGMRIVDLEILTAFLLLQIDAEVEVETETLQGLVTFRVKDLIPYQLEESDLKILRAIHLGENKVSEISRKMKLPLATTWRRVKELQTAGFVTQDADGLKLTQKGRIFANLNFS</sequence>
<dbReference type="EMBL" id="CP008822">
    <property type="protein sequence ID" value="AIM27292.1"/>
    <property type="molecule type" value="Genomic_DNA"/>
</dbReference>
<dbReference type="AlphaFoldDB" id="A0A088E6B9"/>
<dbReference type="InterPro" id="IPR054588">
    <property type="entry name" value="Csa3_N"/>
</dbReference>
<dbReference type="Pfam" id="PF22662">
    <property type="entry name" value="Csa3_N"/>
    <property type="match status" value="1"/>
</dbReference>
<name>A0A088E6B9_9CREN</name>
<gene>
    <name evidence="2" type="ORF">HA72_1145</name>
</gene>
<protein>
    <submittedName>
        <fullName evidence="2">CRISPR-associated HTH regulatory protein, Csa3 family</fullName>
    </submittedName>
</protein>
<dbReference type="OMA" id="EKFCYRA"/>
<dbReference type="InterPro" id="IPR010163">
    <property type="entry name" value="Csa3"/>
</dbReference>
<evidence type="ECO:0000259" key="1">
    <source>
        <dbReference type="Pfam" id="PF22662"/>
    </source>
</evidence>
<reference evidence="2 3" key="1">
    <citation type="journal article" date="2014" name="J. Bacteriol.">
        <title>Role of an Archaeal PitA Transporter in the Copper and Arsenic Resistance of Metallosphaera sedula, an Extreme Thermoacidophile.</title>
        <authorList>
            <person name="McCarthy S."/>
            <person name="Ai C."/>
            <person name="Wheaton G."/>
            <person name="Tevatia R."/>
            <person name="Eckrich V."/>
            <person name="Kelly R."/>
            <person name="Blum P."/>
        </authorList>
    </citation>
    <scope>NUCLEOTIDE SEQUENCE [LARGE SCALE GENOMIC DNA]</scope>
    <source>
        <strain evidence="2 3">CuR1</strain>
    </source>
</reference>
<dbReference type="Pfam" id="PF13412">
    <property type="entry name" value="HTH_24"/>
    <property type="match status" value="1"/>
</dbReference>
<organism evidence="2 3">
    <name type="scientific">Metallosphaera sedula</name>
    <dbReference type="NCBI Taxonomy" id="43687"/>
    <lineage>
        <taxon>Archaea</taxon>
        <taxon>Thermoproteota</taxon>
        <taxon>Thermoprotei</taxon>
        <taxon>Sulfolobales</taxon>
        <taxon>Sulfolobaceae</taxon>
        <taxon>Metallosphaera</taxon>
    </lineage>
</organism>